<dbReference type="InterPro" id="IPR000014">
    <property type="entry name" value="PAS"/>
</dbReference>
<evidence type="ECO:0000256" key="6">
    <source>
        <dbReference type="ARBA" id="ARBA00022777"/>
    </source>
</evidence>
<dbReference type="Pfam" id="PF08448">
    <property type="entry name" value="PAS_4"/>
    <property type="match status" value="1"/>
</dbReference>
<dbReference type="SUPFAM" id="SSF55785">
    <property type="entry name" value="PYP-like sensor domain (PAS domain)"/>
    <property type="match status" value="1"/>
</dbReference>
<keyword evidence="4" id="KW-0808">Transferase</keyword>
<keyword evidence="3" id="KW-0597">Phosphoprotein</keyword>
<evidence type="ECO:0000313" key="12">
    <source>
        <dbReference type="EMBL" id="GAA4084680.1"/>
    </source>
</evidence>
<dbReference type="SUPFAM" id="SSF55874">
    <property type="entry name" value="ATPase domain of HSP90 chaperone/DNA topoisomerase II/histidine kinase"/>
    <property type="match status" value="1"/>
</dbReference>
<keyword evidence="7" id="KW-0067">ATP-binding</keyword>
<sequence>MKTTELSKELLPHMTENLGNIENGLKEELPFAQKDLFSLVIENLPDQIYLKDTESRFILCNTPVALNAGYKSPQDIIGKTDFDCHPQEAAQFFNDEQSLMKSERSLINHEEQFINNETNEIRWNLSTKVPIKDNSGKVVGLLGINRDITQMKRAVLEREEIMANLVQRNEELEQLTAMLSEQSRELNKQAADLKRLNEQLNLQKEQELEKALAQGKFEIASEVLHDIGNALVGFGSYLNRINRAFSKNNIESIKNLSLFIQTQKAAIASVIGLDKANAMVAVADGIANTQTENNNEIGASISELLNIINHIQEILNIQRQLVTGHGGKHQRKPVNLVNILDDCRAMLLALFDKKGIQFKIDIKQGDYIISGDHTKLMQVILNVLKNSLEAIAVDAPVKNISVSLKGTDNLIELKIVDNGRGFDKGTGSRLFERGFTTKKDGTGLGLYNCKSIIESHAGSFEINSQGLGHGACTTIKFRRSDIGKVSYH</sequence>
<comment type="catalytic activity">
    <reaction evidence="1">
        <text>ATP + protein L-histidine = ADP + protein N-phospho-L-histidine.</text>
        <dbReference type="EC" id="2.7.13.3"/>
    </reaction>
</comment>
<feature type="coiled-coil region" evidence="9">
    <location>
        <begin position="155"/>
        <end position="210"/>
    </location>
</feature>
<reference evidence="13" key="1">
    <citation type="journal article" date="2019" name="Int. J. Syst. Evol. Microbiol.">
        <title>The Global Catalogue of Microorganisms (GCM) 10K type strain sequencing project: providing services to taxonomists for standard genome sequencing and annotation.</title>
        <authorList>
            <consortium name="The Broad Institute Genomics Platform"/>
            <consortium name="The Broad Institute Genome Sequencing Center for Infectious Disease"/>
            <person name="Wu L."/>
            <person name="Ma J."/>
        </authorList>
    </citation>
    <scope>NUCLEOTIDE SEQUENCE [LARGE SCALE GENOMIC DNA]</scope>
    <source>
        <strain evidence="13">JCM 17085</strain>
    </source>
</reference>
<protein>
    <recommendedName>
        <fullName evidence="2">histidine kinase</fullName>
        <ecNumber evidence="2">2.7.13.3</ecNumber>
    </recommendedName>
</protein>
<dbReference type="Proteomes" id="UP001500841">
    <property type="component" value="Unassembled WGS sequence"/>
</dbReference>
<evidence type="ECO:0000259" key="10">
    <source>
        <dbReference type="PROSITE" id="PS50109"/>
    </source>
</evidence>
<dbReference type="Gene3D" id="3.30.450.20">
    <property type="entry name" value="PAS domain"/>
    <property type="match status" value="1"/>
</dbReference>
<feature type="domain" description="Histidine kinase" evidence="10">
    <location>
        <begin position="300"/>
        <end position="481"/>
    </location>
</feature>
<dbReference type="PRINTS" id="PR00344">
    <property type="entry name" value="BCTRLSENSOR"/>
</dbReference>
<keyword evidence="9" id="KW-0175">Coiled coil</keyword>
<dbReference type="SMART" id="SM00387">
    <property type="entry name" value="HATPase_c"/>
    <property type="match status" value="1"/>
</dbReference>
<gene>
    <name evidence="12" type="ORF">GCM10022392_01790</name>
</gene>
<dbReference type="InterPro" id="IPR036890">
    <property type="entry name" value="HATPase_C_sf"/>
</dbReference>
<dbReference type="CDD" id="cd00075">
    <property type="entry name" value="HATPase"/>
    <property type="match status" value="1"/>
</dbReference>
<accession>A0ABP7WA93</accession>
<dbReference type="Gene3D" id="3.30.565.10">
    <property type="entry name" value="Histidine kinase-like ATPase, C-terminal domain"/>
    <property type="match status" value="1"/>
</dbReference>
<keyword evidence="13" id="KW-1185">Reference proteome</keyword>
<evidence type="ECO:0000259" key="11">
    <source>
        <dbReference type="PROSITE" id="PS50113"/>
    </source>
</evidence>
<dbReference type="Pfam" id="PF02518">
    <property type="entry name" value="HATPase_c"/>
    <property type="match status" value="1"/>
</dbReference>
<keyword evidence="8" id="KW-0902">Two-component regulatory system</keyword>
<dbReference type="PROSITE" id="PS50113">
    <property type="entry name" value="PAC"/>
    <property type="match status" value="1"/>
</dbReference>
<evidence type="ECO:0000256" key="2">
    <source>
        <dbReference type="ARBA" id="ARBA00012438"/>
    </source>
</evidence>
<proteinExistence type="predicted"/>
<keyword evidence="6" id="KW-0418">Kinase</keyword>
<name>A0ABP7WA93_9SPHI</name>
<evidence type="ECO:0000256" key="4">
    <source>
        <dbReference type="ARBA" id="ARBA00022679"/>
    </source>
</evidence>
<dbReference type="InterPro" id="IPR003594">
    <property type="entry name" value="HATPase_dom"/>
</dbReference>
<dbReference type="PANTHER" id="PTHR43065:SF10">
    <property type="entry name" value="PEROXIDE STRESS-ACTIVATED HISTIDINE KINASE MAK3"/>
    <property type="match status" value="1"/>
</dbReference>
<dbReference type="PANTHER" id="PTHR43065">
    <property type="entry name" value="SENSOR HISTIDINE KINASE"/>
    <property type="match status" value="1"/>
</dbReference>
<dbReference type="EC" id="2.7.13.3" evidence="2"/>
<dbReference type="NCBIfam" id="TIGR00229">
    <property type="entry name" value="sensory_box"/>
    <property type="match status" value="1"/>
</dbReference>
<evidence type="ECO:0000256" key="7">
    <source>
        <dbReference type="ARBA" id="ARBA00022840"/>
    </source>
</evidence>
<feature type="domain" description="PAC" evidence="11">
    <location>
        <begin position="107"/>
        <end position="160"/>
    </location>
</feature>
<dbReference type="InterPro" id="IPR013656">
    <property type="entry name" value="PAS_4"/>
</dbReference>
<dbReference type="InterPro" id="IPR035965">
    <property type="entry name" value="PAS-like_dom_sf"/>
</dbReference>
<dbReference type="PROSITE" id="PS50109">
    <property type="entry name" value="HIS_KIN"/>
    <property type="match status" value="1"/>
</dbReference>
<dbReference type="InterPro" id="IPR000700">
    <property type="entry name" value="PAS-assoc_C"/>
</dbReference>
<evidence type="ECO:0000256" key="5">
    <source>
        <dbReference type="ARBA" id="ARBA00022741"/>
    </source>
</evidence>
<dbReference type="EMBL" id="BAABCV010000001">
    <property type="protein sequence ID" value="GAA4084680.1"/>
    <property type="molecule type" value="Genomic_DNA"/>
</dbReference>
<evidence type="ECO:0000256" key="8">
    <source>
        <dbReference type="ARBA" id="ARBA00023012"/>
    </source>
</evidence>
<dbReference type="CDD" id="cd00130">
    <property type="entry name" value="PAS"/>
    <property type="match status" value="1"/>
</dbReference>
<organism evidence="12 13">
    <name type="scientific">Mucilaginibacter panaciglaebae</name>
    <dbReference type="NCBI Taxonomy" id="502331"/>
    <lineage>
        <taxon>Bacteria</taxon>
        <taxon>Pseudomonadati</taxon>
        <taxon>Bacteroidota</taxon>
        <taxon>Sphingobacteriia</taxon>
        <taxon>Sphingobacteriales</taxon>
        <taxon>Sphingobacteriaceae</taxon>
        <taxon>Mucilaginibacter</taxon>
    </lineage>
</organism>
<evidence type="ECO:0000256" key="9">
    <source>
        <dbReference type="SAM" id="Coils"/>
    </source>
</evidence>
<evidence type="ECO:0000256" key="3">
    <source>
        <dbReference type="ARBA" id="ARBA00022553"/>
    </source>
</evidence>
<evidence type="ECO:0000256" key="1">
    <source>
        <dbReference type="ARBA" id="ARBA00000085"/>
    </source>
</evidence>
<dbReference type="InterPro" id="IPR005467">
    <property type="entry name" value="His_kinase_dom"/>
</dbReference>
<comment type="caution">
    <text evidence="12">The sequence shown here is derived from an EMBL/GenBank/DDBJ whole genome shotgun (WGS) entry which is preliminary data.</text>
</comment>
<dbReference type="InterPro" id="IPR004358">
    <property type="entry name" value="Sig_transdc_His_kin-like_C"/>
</dbReference>
<evidence type="ECO:0000313" key="13">
    <source>
        <dbReference type="Proteomes" id="UP001500841"/>
    </source>
</evidence>
<dbReference type="RefSeq" id="WP_345100407.1">
    <property type="nucleotide sequence ID" value="NZ_BAABCV010000001.1"/>
</dbReference>
<keyword evidence="5" id="KW-0547">Nucleotide-binding</keyword>